<evidence type="ECO:0000256" key="3">
    <source>
        <dbReference type="ARBA" id="ARBA00023027"/>
    </source>
</evidence>
<sequence>MGRLNGKVALISGAARGQGAHEARLFVAEGASVVIGDVLADEGRALADELGASALFVELDVTSEASWTNAVRAAESRFGRLDILVNNAGILRRATIEESSVEEFDRVIAVNQRGVFLGMKAAVRLMKRTGGSIVNISSTAGMKAAAGHVAYVGSKFAVRGMTKVAAIEFAKYGIRVNSVHPGLIGTDMIRDRFDDAGMAAFTANQLVNRPGTVEDVANLVLFLASDDSAFSTGAEFMCDGGYTVGTR</sequence>
<dbReference type="PRINTS" id="PR00081">
    <property type="entry name" value="GDHRDH"/>
</dbReference>
<comment type="similarity">
    <text evidence="1">Belongs to the short-chain dehydrogenases/reductases (SDR) family.</text>
</comment>
<dbReference type="InterPro" id="IPR036291">
    <property type="entry name" value="NAD(P)-bd_dom_sf"/>
</dbReference>
<evidence type="ECO:0000256" key="4">
    <source>
        <dbReference type="ARBA" id="ARBA00023098"/>
    </source>
</evidence>
<gene>
    <name evidence="6" type="ORF">NK718_15670</name>
</gene>
<keyword evidence="3" id="KW-0520">NAD</keyword>
<accession>A0ABT1LET6</accession>
<dbReference type="Proteomes" id="UP001205890">
    <property type="component" value="Unassembled WGS sequence"/>
</dbReference>
<dbReference type="SUPFAM" id="SSF51735">
    <property type="entry name" value="NAD(P)-binding Rossmann-fold domains"/>
    <property type="match status" value="1"/>
</dbReference>
<evidence type="ECO:0000256" key="5">
    <source>
        <dbReference type="ARBA" id="ARBA00023221"/>
    </source>
</evidence>
<dbReference type="PANTHER" id="PTHR43180:SF28">
    <property type="entry name" value="NAD(P)-BINDING ROSSMANN-FOLD SUPERFAMILY PROTEIN"/>
    <property type="match status" value="1"/>
</dbReference>
<dbReference type="PROSITE" id="PS00061">
    <property type="entry name" value="ADH_SHORT"/>
    <property type="match status" value="1"/>
</dbReference>
<dbReference type="InterPro" id="IPR002347">
    <property type="entry name" value="SDR_fam"/>
</dbReference>
<evidence type="ECO:0000256" key="1">
    <source>
        <dbReference type="ARBA" id="ARBA00006484"/>
    </source>
</evidence>
<proteinExistence type="inferred from homology"/>
<protein>
    <submittedName>
        <fullName evidence="6">SDR family oxidoreductase</fullName>
    </submittedName>
</protein>
<keyword evidence="7" id="KW-1185">Reference proteome</keyword>
<comment type="caution">
    <text evidence="6">The sequence shown here is derived from an EMBL/GenBank/DDBJ whole genome shotgun (WGS) entry which is preliminary data.</text>
</comment>
<reference evidence="6 7" key="1">
    <citation type="submission" date="2022-07" db="EMBL/GenBank/DDBJ databases">
        <authorList>
            <person name="Li W.-J."/>
            <person name="Deng Q.-Q."/>
        </authorList>
    </citation>
    <scope>NUCLEOTIDE SEQUENCE [LARGE SCALE GENOMIC DNA]</scope>
    <source>
        <strain evidence="6 7">SYSU M60028</strain>
    </source>
</reference>
<keyword evidence="2" id="KW-0560">Oxidoreductase</keyword>
<dbReference type="NCBIfam" id="NF005559">
    <property type="entry name" value="PRK07231.1"/>
    <property type="match status" value="1"/>
</dbReference>
<evidence type="ECO:0000313" key="7">
    <source>
        <dbReference type="Proteomes" id="UP001205890"/>
    </source>
</evidence>
<dbReference type="Gene3D" id="3.40.50.720">
    <property type="entry name" value="NAD(P)-binding Rossmann-like Domain"/>
    <property type="match status" value="1"/>
</dbReference>
<keyword evidence="5" id="KW-0753">Steroid metabolism</keyword>
<evidence type="ECO:0000256" key="2">
    <source>
        <dbReference type="ARBA" id="ARBA00023002"/>
    </source>
</evidence>
<dbReference type="EMBL" id="JANCLU010000016">
    <property type="protein sequence ID" value="MCP8939964.1"/>
    <property type="molecule type" value="Genomic_DNA"/>
</dbReference>
<name>A0ABT1LET6_9HYPH</name>
<keyword evidence="4" id="KW-0443">Lipid metabolism</keyword>
<dbReference type="PANTHER" id="PTHR43180">
    <property type="entry name" value="3-OXOACYL-(ACYL-CARRIER-PROTEIN) REDUCTASE (AFU_ORTHOLOGUE AFUA_6G11210)"/>
    <property type="match status" value="1"/>
</dbReference>
<dbReference type="InterPro" id="IPR020904">
    <property type="entry name" value="Sc_DH/Rdtase_CS"/>
</dbReference>
<dbReference type="Pfam" id="PF13561">
    <property type="entry name" value="adh_short_C2"/>
    <property type="match status" value="1"/>
</dbReference>
<dbReference type="RefSeq" id="WP_254744163.1">
    <property type="nucleotide sequence ID" value="NZ_JANCLU010000016.1"/>
</dbReference>
<organism evidence="6 7">
    <name type="scientific">Alsobacter ponti</name>
    <dbReference type="NCBI Taxonomy" id="2962936"/>
    <lineage>
        <taxon>Bacteria</taxon>
        <taxon>Pseudomonadati</taxon>
        <taxon>Pseudomonadota</taxon>
        <taxon>Alphaproteobacteria</taxon>
        <taxon>Hyphomicrobiales</taxon>
        <taxon>Alsobacteraceae</taxon>
        <taxon>Alsobacter</taxon>
    </lineage>
</organism>
<dbReference type="PRINTS" id="PR00080">
    <property type="entry name" value="SDRFAMILY"/>
</dbReference>
<evidence type="ECO:0000313" key="6">
    <source>
        <dbReference type="EMBL" id="MCP8939964.1"/>
    </source>
</evidence>